<evidence type="ECO:0000259" key="11">
    <source>
        <dbReference type="Pfam" id="PF20656"/>
    </source>
</evidence>
<dbReference type="Pfam" id="PF20659">
    <property type="entry name" value="MS_C"/>
    <property type="match status" value="1"/>
</dbReference>
<evidence type="ECO:0000313" key="14">
    <source>
        <dbReference type="Proteomes" id="UP001600064"/>
    </source>
</evidence>
<evidence type="ECO:0000313" key="13">
    <source>
        <dbReference type="EMBL" id="KAL2269483.1"/>
    </source>
</evidence>
<evidence type="ECO:0000256" key="5">
    <source>
        <dbReference type="ARBA" id="ARBA00022532"/>
    </source>
</evidence>
<evidence type="ECO:0000256" key="9">
    <source>
        <dbReference type="RuleBase" id="RU000555"/>
    </source>
</evidence>
<comment type="subcellular location">
    <subcellularLocation>
        <location evidence="1">Peroxisome</location>
    </subcellularLocation>
</comment>
<evidence type="ECO:0000259" key="10">
    <source>
        <dbReference type="Pfam" id="PF01274"/>
    </source>
</evidence>
<dbReference type="InterPro" id="IPR048356">
    <property type="entry name" value="MS_N"/>
</dbReference>
<evidence type="ECO:0000256" key="3">
    <source>
        <dbReference type="ARBA" id="ARBA00012636"/>
    </source>
</evidence>
<dbReference type="GeneID" id="98122495"/>
<organism evidence="13 14">
    <name type="scientific">Remersonia thermophila</name>
    <dbReference type="NCBI Taxonomy" id="72144"/>
    <lineage>
        <taxon>Eukaryota</taxon>
        <taxon>Fungi</taxon>
        <taxon>Dikarya</taxon>
        <taxon>Ascomycota</taxon>
        <taxon>Pezizomycotina</taxon>
        <taxon>Sordariomycetes</taxon>
        <taxon>Sordariomycetidae</taxon>
        <taxon>Sordariales</taxon>
        <taxon>Sordariales incertae sedis</taxon>
        <taxon>Remersonia</taxon>
    </lineage>
</organism>
<dbReference type="Pfam" id="PF01274">
    <property type="entry name" value="MS_TIM-barrel"/>
    <property type="match status" value="1"/>
</dbReference>
<dbReference type="InterPro" id="IPR044856">
    <property type="entry name" value="Malate_synth_C_sf"/>
</dbReference>
<dbReference type="PROSITE" id="PS00510">
    <property type="entry name" value="MALATE_SYNTHASE"/>
    <property type="match status" value="1"/>
</dbReference>
<keyword evidence="7" id="KW-0576">Peroxisome</keyword>
<reference evidence="13 14" key="1">
    <citation type="journal article" date="2024" name="Commun. Biol.">
        <title>Comparative genomic analysis of thermophilic fungi reveals convergent evolutionary adaptations and gene losses.</title>
        <authorList>
            <person name="Steindorff A.S."/>
            <person name="Aguilar-Pontes M.V."/>
            <person name="Robinson A.J."/>
            <person name="Andreopoulos B."/>
            <person name="LaButti K."/>
            <person name="Kuo A."/>
            <person name="Mondo S."/>
            <person name="Riley R."/>
            <person name="Otillar R."/>
            <person name="Haridas S."/>
            <person name="Lipzen A."/>
            <person name="Grimwood J."/>
            <person name="Schmutz J."/>
            <person name="Clum A."/>
            <person name="Reid I.D."/>
            <person name="Moisan M.C."/>
            <person name="Butler G."/>
            <person name="Nguyen T.T.M."/>
            <person name="Dewar K."/>
            <person name="Conant G."/>
            <person name="Drula E."/>
            <person name="Henrissat B."/>
            <person name="Hansel C."/>
            <person name="Singer S."/>
            <person name="Hutchinson M.I."/>
            <person name="de Vries R.P."/>
            <person name="Natvig D.O."/>
            <person name="Powell A.J."/>
            <person name="Tsang A."/>
            <person name="Grigoriev I.V."/>
        </authorList>
    </citation>
    <scope>NUCLEOTIDE SEQUENCE [LARGE SCALE GENOMIC DNA]</scope>
    <source>
        <strain evidence="13 14">ATCC 22073</strain>
    </source>
</reference>
<dbReference type="InterPro" id="IPR006252">
    <property type="entry name" value="Malate_synthA"/>
</dbReference>
<feature type="domain" description="Malate synthase C-terminal" evidence="12">
    <location>
        <begin position="414"/>
        <end position="530"/>
    </location>
</feature>
<protein>
    <recommendedName>
        <fullName evidence="3 9">Malate synthase</fullName>
        <ecNumber evidence="3 9">2.3.3.9</ecNumber>
    </recommendedName>
</protein>
<dbReference type="RefSeq" id="XP_070868207.1">
    <property type="nucleotide sequence ID" value="XM_071007851.1"/>
</dbReference>
<dbReference type="Gene3D" id="3.20.20.360">
    <property type="entry name" value="Malate synthase, domain 3"/>
    <property type="match status" value="1"/>
</dbReference>
<dbReference type="EMBL" id="JAZGUE010000002">
    <property type="protein sequence ID" value="KAL2269483.1"/>
    <property type="molecule type" value="Genomic_DNA"/>
</dbReference>
<comment type="caution">
    <text evidence="13">The sequence shown here is derived from an EMBL/GenBank/DDBJ whole genome shotgun (WGS) entry which is preliminary data.</text>
</comment>
<keyword evidence="14" id="KW-1185">Reference proteome</keyword>
<evidence type="ECO:0000256" key="6">
    <source>
        <dbReference type="ARBA" id="ARBA00022679"/>
    </source>
</evidence>
<keyword evidence="4 9" id="KW-0329">Glyoxylate bypass</keyword>
<sequence>MASKDSILQGVNVLGRIEPSHSKILTPDALAFLALLHRSFNPTRKALLERRKLRQAELDKGALPDFLPETKHIRDDPTWKGAPPAPGLVDRRVEITGPTDRKMVVNALNADVWTYMADLEDSSAPTWANMINGQVNLYDAVRRQIDFKQGQKEYKLRTDRTLPTLIVRPRGWHLEEKHVTVDGEPMSGSLFDFGLYFYHNAFETIKRGFGPYFYLPKMESHLEARLWNDVFNLAQDYIGMPRGTIRGTVLIETILAAFEMEEIIYELRDHSSGLNCGRWDYIFSVIKKFRQNSNFVLPDRGSVTMTVPFMDAYVKLLIQTCHKRGVHAMGGMAAQIPIKDDPAANEKAMEGVRADKLREVRAGHDGTWVAHPALASIASEVFNKYMPTPNQLFVRREDVEIGANDLLNMNVPGKITEEGIRKNLAIGLGYMEAWIRGVGCVPINYLMEDAATAEVSRSQLWQWVRHGVTTAEGKRVDKALALKLLKEEADKLLAKAPAGNKYHLAAQYFATQVTGEDYADFLTSLLYNEITSPEGAKAAAKL</sequence>
<feature type="domain" description="Malate synthase TIM barrel" evidence="10">
    <location>
        <begin position="164"/>
        <end position="408"/>
    </location>
</feature>
<gene>
    <name evidence="13" type="ORF">VTJ83DRAFT_1667</name>
</gene>
<dbReference type="InterPro" id="IPR011076">
    <property type="entry name" value="Malate_synth_sf"/>
</dbReference>
<keyword evidence="5 9" id="KW-0816">Tricarboxylic acid cycle</keyword>
<comment type="similarity">
    <text evidence="2 9">Belongs to the malate synthase family.</text>
</comment>
<evidence type="ECO:0000256" key="7">
    <source>
        <dbReference type="ARBA" id="ARBA00023140"/>
    </source>
</evidence>
<evidence type="ECO:0000256" key="1">
    <source>
        <dbReference type="ARBA" id="ARBA00004275"/>
    </source>
</evidence>
<dbReference type="PANTHER" id="PTHR42902:SF1">
    <property type="entry name" value="MALATE SYNTHASE 1-RELATED"/>
    <property type="match status" value="1"/>
</dbReference>
<dbReference type="PANTHER" id="PTHR42902">
    <property type="entry name" value="MALATE SYNTHASE"/>
    <property type="match status" value="1"/>
</dbReference>
<comment type="pathway">
    <text evidence="9">Carbohydrate metabolism; glyoxylate cycle; (S)-malate from isocitrate: step 2/2.</text>
</comment>
<comment type="catalytic activity">
    <reaction evidence="8 9">
        <text>glyoxylate + acetyl-CoA + H2O = (S)-malate + CoA + H(+)</text>
        <dbReference type="Rhea" id="RHEA:18181"/>
        <dbReference type="ChEBI" id="CHEBI:15377"/>
        <dbReference type="ChEBI" id="CHEBI:15378"/>
        <dbReference type="ChEBI" id="CHEBI:15589"/>
        <dbReference type="ChEBI" id="CHEBI:36655"/>
        <dbReference type="ChEBI" id="CHEBI:57287"/>
        <dbReference type="ChEBI" id="CHEBI:57288"/>
        <dbReference type="EC" id="2.3.3.9"/>
    </reaction>
</comment>
<accession>A0ABR4DGK3</accession>
<dbReference type="InterPro" id="IPR001465">
    <property type="entry name" value="Malate_synthase_TIM"/>
</dbReference>
<dbReference type="InterPro" id="IPR019830">
    <property type="entry name" value="Malate_synthase_CS"/>
</dbReference>
<evidence type="ECO:0000256" key="4">
    <source>
        <dbReference type="ARBA" id="ARBA00022435"/>
    </source>
</evidence>
<dbReference type="PIRSF" id="PIRSF001363">
    <property type="entry name" value="Malate_synth"/>
    <property type="match status" value="1"/>
</dbReference>
<dbReference type="Gene3D" id="1.20.1220.12">
    <property type="entry name" value="Malate synthase, domain III"/>
    <property type="match status" value="1"/>
</dbReference>
<name>A0ABR4DGK3_9PEZI</name>
<proteinExistence type="inferred from homology"/>
<dbReference type="EC" id="2.3.3.9" evidence="3 9"/>
<keyword evidence="6 9" id="KW-0808">Transferase</keyword>
<dbReference type="InterPro" id="IPR048355">
    <property type="entry name" value="MS_C"/>
</dbReference>
<feature type="domain" description="Malate synthase N-terminal" evidence="11">
    <location>
        <begin position="10"/>
        <end position="72"/>
    </location>
</feature>
<dbReference type="InterPro" id="IPR046363">
    <property type="entry name" value="MS_N_TIM-barrel_dom"/>
</dbReference>
<evidence type="ECO:0000256" key="2">
    <source>
        <dbReference type="ARBA" id="ARBA00006394"/>
    </source>
</evidence>
<evidence type="ECO:0000259" key="12">
    <source>
        <dbReference type="Pfam" id="PF20659"/>
    </source>
</evidence>
<dbReference type="CDD" id="cd00727">
    <property type="entry name" value="malate_synt_A"/>
    <property type="match status" value="1"/>
</dbReference>
<dbReference type="NCBIfam" id="TIGR01344">
    <property type="entry name" value="malate_syn_A"/>
    <property type="match status" value="1"/>
</dbReference>
<dbReference type="Pfam" id="PF20656">
    <property type="entry name" value="MS_N"/>
    <property type="match status" value="1"/>
</dbReference>
<dbReference type="SUPFAM" id="SSF51645">
    <property type="entry name" value="Malate synthase G"/>
    <property type="match status" value="1"/>
</dbReference>
<evidence type="ECO:0000256" key="8">
    <source>
        <dbReference type="ARBA" id="ARBA00047918"/>
    </source>
</evidence>
<dbReference type="Proteomes" id="UP001600064">
    <property type="component" value="Unassembled WGS sequence"/>
</dbReference>